<evidence type="ECO:0000313" key="1">
    <source>
        <dbReference type="Proteomes" id="UP000887576"/>
    </source>
</evidence>
<sequence length="360" mass="38908">MSDVNRILNSGHFKSQRSISPSRHASKAVAPEKPGQCVEDSRKLSDTSFILKNPLISDLVNAVDQPILVEGPSKPDLTQIAVIGGVKSADRTNVTYDVVFIGRNDGHILKAIKVPGHGSVLIEVVKVFDNPPTVIQAIRPIQERNELVVVGSDRVAKIPIYHCGKQNSCSRCVALRDPHCAWDTENLMCVHALDWNSGSFVQNVAKGISAQCPEGINNNGDPAYAINMPIMDEETPTDSFNQLVDDNKDVGFSGSTIAMLVILVIFVACAVGFMIGYRISRKRFINELQTAHSSGSSSNGSDYDSYGRARLTRHDSLTTASKLGADLYSMAPHKVSDTMSLVIGHGQHIPVMTASVSNAN</sequence>
<protein>
    <submittedName>
        <fullName evidence="2">Sema domain-containing protein</fullName>
    </submittedName>
</protein>
<reference evidence="2" key="1">
    <citation type="submission" date="2022-11" db="UniProtKB">
        <authorList>
            <consortium name="WormBaseParasite"/>
        </authorList>
    </citation>
    <scope>IDENTIFICATION</scope>
</reference>
<accession>A0AC34R5U2</accession>
<proteinExistence type="predicted"/>
<dbReference type="WBParaSite" id="JU765_v2.g36.t1">
    <property type="protein sequence ID" value="JU765_v2.g36.t1"/>
    <property type="gene ID" value="JU765_v2.g36"/>
</dbReference>
<organism evidence="1 2">
    <name type="scientific">Panagrolaimus sp. JU765</name>
    <dbReference type="NCBI Taxonomy" id="591449"/>
    <lineage>
        <taxon>Eukaryota</taxon>
        <taxon>Metazoa</taxon>
        <taxon>Ecdysozoa</taxon>
        <taxon>Nematoda</taxon>
        <taxon>Chromadorea</taxon>
        <taxon>Rhabditida</taxon>
        <taxon>Tylenchina</taxon>
        <taxon>Panagrolaimomorpha</taxon>
        <taxon>Panagrolaimoidea</taxon>
        <taxon>Panagrolaimidae</taxon>
        <taxon>Panagrolaimus</taxon>
    </lineage>
</organism>
<dbReference type="Proteomes" id="UP000887576">
    <property type="component" value="Unplaced"/>
</dbReference>
<evidence type="ECO:0000313" key="2">
    <source>
        <dbReference type="WBParaSite" id="JU765_v2.g36.t1"/>
    </source>
</evidence>
<name>A0AC34R5U2_9BILA</name>